<evidence type="ECO:0000256" key="6">
    <source>
        <dbReference type="ARBA" id="ARBA00061968"/>
    </source>
</evidence>
<evidence type="ECO:0000259" key="9">
    <source>
        <dbReference type="PROSITE" id="PS50893"/>
    </source>
</evidence>
<dbReference type="SUPFAM" id="SSF52540">
    <property type="entry name" value="P-loop containing nucleoside triphosphate hydrolases"/>
    <property type="match status" value="1"/>
</dbReference>
<dbReference type="RefSeq" id="WP_028286515.1">
    <property type="nucleotide sequence ID" value="NZ_BMLF01000001.1"/>
</dbReference>
<dbReference type="EC" id="7.6.2.9" evidence="7"/>
<accession>A0A917SU04</accession>
<sequence length="337" mass="36020">MSAVVFDKVSIVFGSDPEEALPLMDRGKDRSEIQSATGQVLGVHDCSLSVEEGEILVLMGLSGSGKSTLLRAVNGLNPITRGAVRVTDGDWTCTLPQDGEKALKQLRRKSVAMVFQQFGLLPWRNVRDNVALGLELAGVAKAERVKRADEKLEMVGLTDWADRKVSELSGGMQQRVGLARAFATDAPILLMDEPFSALDPLIRTRLQDELLELQARLRRTILFVSHDLDEAFKIGNRIAIMEGGRIVQCGTPAEIIAHPANDYVAEFVAHMNPLGVLRARDVMRAGTAPEGAPALDAEAPVTEAIALISGGAEVVSVRENGAEIGVIGAGEVVAALG</sequence>
<evidence type="ECO:0000256" key="8">
    <source>
        <dbReference type="ARBA" id="ARBA00068787"/>
    </source>
</evidence>
<reference evidence="10" key="2">
    <citation type="submission" date="2020-09" db="EMBL/GenBank/DDBJ databases">
        <authorList>
            <person name="Sun Q."/>
            <person name="Zhou Y."/>
        </authorList>
    </citation>
    <scope>NUCLEOTIDE SEQUENCE</scope>
    <source>
        <strain evidence="10">CGMCC 1.6293</strain>
    </source>
</reference>
<organism evidence="10 11">
    <name type="scientific">Pseudooceanicola nanhaiensis</name>
    <dbReference type="NCBI Taxonomy" id="375761"/>
    <lineage>
        <taxon>Bacteria</taxon>
        <taxon>Pseudomonadati</taxon>
        <taxon>Pseudomonadota</taxon>
        <taxon>Alphaproteobacteria</taxon>
        <taxon>Rhodobacterales</taxon>
        <taxon>Paracoccaceae</taxon>
        <taxon>Pseudooceanicola</taxon>
    </lineage>
</organism>
<keyword evidence="11" id="KW-1185">Reference proteome</keyword>
<dbReference type="Gene3D" id="3.40.50.300">
    <property type="entry name" value="P-loop containing nucleotide triphosphate hydrolases"/>
    <property type="match status" value="1"/>
</dbReference>
<dbReference type="AlphaFoldDB" id="A0A917SU04"/>
<dbReference type="InterPro" id="IPR017871">
    <property type="entry name" value="ABC_transporter-like_CS"/>
</dbReference>
<dbReference type="PANTHER" id="PTHR43869:SF1">
    <property type="entry name" value="GLYCINE BETAINE_PROLINE BETAINE TRANSPORT SYSTEM ATP-BINDING PROTEIN PROV"/>
    <property type="match status" value="1"/>
</dbReference>
<evidence type="ECO:0000256" key="3">
    <source>
        <dbReference type="ARBA" id="ARBA00022741"/>
    </source>
</evidence>
<dbReference type="InterPro" id="IPR003593">
    <property type="entry name" value="AAA+_ATPase"/>
</dbReference>
<evidence type="ECO:0000256" key="5">
    <source>
        <dbReference type="ARBA" id="ARBA00051811"/>
    </source>
</evidence>
<dbReference type="EMBL" id="BMLF01000001">
    <property type="protein sequence ID" value="GGL95812.1"/>
    <property type="molecule type" value="Genomic_DNA"/>
</dbReference>
<gene>
    <name evidence="10" type="primary">proV</name>
    <name evidence="10" type="ORF">GCM10011534_17320</name>
</gene>
<dbReference type="InterPro" id="IPR022473">
    <property type="entry name" value="ABC_trnsptr_Choline_ATP-bd"/>
</dbReference>
<proteinExistence type="inferred from homology"/>
<evidence type="ECO:0000256" key="4">
    <source>
        <dbReference type="ARBA" id="ARBA00022840"/>
    </source>
</evidence>
<reference evidence="10" key="1">
    <citation type="journal article" date="2014" name="Int. J. Syst. Evol. Microbiol.">
        <title>Complete genome sequence of Corynebacterium casei LMG S-19264T (=DSM 44701T), isolated from a smear-ripened cheese.</title>
        <authorList>
            <consortium name="US DOE Joint Genome Institute (JGI-PGF)"/>
            <person name="Walter F."/>
            <person name="Albersmeier A."/>
            <person name="Kalinowski J."/>
            <person name="Ruckert C."/>
        </authorList>
    </citation>
    <scope>NUCLEOTIDE SEQUENCE</scope>
    <source>
        <strain evidence="10">CGMCC 1.6293</strain>
    </source>
</reference>
<comment type="subunit">
    <text evidence="6">The complex is probably composed of two ATP-binding proteins (TmoW), two transmembrane proteins (TmoV) and a solute-binding protein (TmoX).</text>
</comment>
<dbReference type="PROSITE" id="PS50893">
    <property type="entry name" value="ABC_TRANSPORTER_2"/>
    <property type="match status" value="1"/>
</dbReference>
<dbReference type="InterPro" id="IPR051921">
    <property type="entry name" value="ABC_osmolyte_uptake_ATP-bind"/>
</dbReference>
<comment type="similarity">
    <text evidence="1">Belongs to the ABC transporter superfamily.</text>
</comment>
<keyword evidence="2" id="KW-0813">Transport</keyword>
<dbReference type="InterPro" id="IPR003439">
    <property type="entry name" value="ABC_transporter-like_ATP-bd"/>
</dbReference>
<dbReference type="InterPro" id="IPR027417">
    <property type="entry name" value="P-loop_NTPase"/>
</dbReference>
<comment type="caution">
    <text evidence="10">The sequence shown here is derived from an EMBL/GenBank/DDBJ whole genome shotgun (WGS) entry which is preliminary data.</text>
</comment>
<dbReference type="GO" id="GO:0015220">
    <property type="term" value="F:choline transmembrane transporter activity"/>
    <property type="evidence" value="ECO:0007669"/>
    <property type="project" value="InterPro"/>
</dbReference>
<dbReference type="PROSITE" id="PS00211">
    <property type="entry name" value="ABC_TRANSPORTER_1"/>
    <property type="match status" value="1"/>
</dbReference>
<dbReference type="GO" id="GO:0006970">
    <property type="term" value="P:response to osmotic stress"/>
    <property type="evidence" value="ECO:0007669"/>
    <property type="project" value="UniProtKB-ARBA"/>
</dbReference>
<dbReference type="GO" id="GO:0005524">
    <property type="term" value="F:ATP binding"/>
    <property type="evidence" value="ECO:0007669"/>
    <property type="project" value="UniProtKB-KW"/>
</dbReference>
<dbReference type="SMART" id="SM00382">
    <property type="entry name" value="AAA"/>
    <property type="match status" value="1"/>
</dbReference>
<evidence type="ECO:0000313" key="11">
    <source>
        <dbReference type="Proteomes" id="UP000649829"/>
    </source>
</evidence>
<protein>
    <recommendedName>
        <fullName evidence="8">Trimethylamine N-oxide transport system ATP-binding protein TmoW</fullName>
        <ecNumber evidence="7">7.6.2.9</ecNumber>
    </recommendedName>
</protein>
<keyword evidence="4 10" id="KW-0067">ATP-binding</keyword>
<dbReference type="Pfam" id="PF00005">
    <property type="entry name" value="ABC_tran"/>
    <property type="match status" value="1"/>
</dbReference>
<evidence type="ECO:0000256" key="1">
    <source>
        <dbReference type="ARBA" id="ARBA00005417"/>
    </source>
</evidence>
<evidence type="ECO:0000313" key="10">
    <source>
        <dbReference type="EMBL" id="GGL95812.1"/>
    </source>
</evidence>
<dbReference type="PANTHER" id="PTHR43869">
    <property type="entry name" value="GLYCINE BETAINE/PROLINE BETAINE TRANSPORT SYSTEM ATP-BINDING PROTEIN PROV"/>
    <property type="match status" value="1"/>
</dbReference>
<dbReference type="FunFam" id="3.40.50.300:FF:000201">
    <property type="entry name" value="Glycine betaine/L-proline ABC transporter ATP-binding protein"/>
    <property type="match status" value="1"/>
</dbReference>
<keyword evidence="3" id="KW-0547">Nucleotide-binding</keyword>
<dbReference type="GO" id="GO:0015418">
    <property type="term" value="F:ABC-type quaternary ammonium compound transporting activity"/>
    <property type="evidence" value="ECO:0007669"/>
    <property type="project" value="UniProtKB-EC"/>
</dbReference>
<dbReference type="GO" id="GO:0055052">
    <property type="term" value="C:ATP-binding cassette (ABC) transporter complex, substrate-binding subunit-containing"/>
    <property type="evidence" value="ECO:0007669"/>
    <property type="project" value="InterPro"/>
</dbReference>
<evidence type="ECO:0000256" key="2">
    <source>
        <dbReference type="ARBA" id="ARBA00022448"/>
    </source>
</evidence>
<comment type="catalytic activity">
    <reaction evidence="5">
        <text>a quaternary ammonium(out) + ATP + H2O = a quaternary ammonium(in) + ADP + phosphate + H(+)</text>
        <dbReference type="Rhea" id="RHEA:11036"/>
        <dbReference type="ChEBI" id="CHEBI:15377"/>
        <dbReference type="ChEBI" id="CHEBI:15378"/>
        <dbReference type="ChEBI" id="CHEBI:30616"/>
        <dbReference type="ChEBI" id="CHEBI:35267"/>
        <dbReference type="ChEBI" id="CHEBI:43474"/>
        <dbReference type="ChEBI" id="CHEBI:456216"/>
        <dbReference type="EC" id="7.6.2.9"/>
    </reaction>
    <physiologicalReaction direction="left-to-right" evidence="5">
        <dbReference type="Rhea" id="RHEA:11037"/>
    </physiologicalReaction>
</comment>
<evidence type="ECO:0000256" key="7">
    <source>
        <dbReference type="ARBA" id="ARBA00066388"/>
    </source>
</evidence>
<feature type="domain" description="ABC transporter" evidence="9">
    <location>
        <begin position="21"/>
        <end position="268"/>
    </location>
</feature>
<dbReference type="NCBIfam" id="TIGR03415">
    <property type="entry name" value="ABC_choXWV_ATP"/>
    <property type="match status" value="1"/>
</dbReference>
<dbReference type="GO" id="GO:0016887">
    <property type="term" value="F:ATP hydrolysis activity"/>
    <property type="evidence" value="ECO:0007669"/>
    <property type="project" value="InterPro"/>
</dbReference>
<name>A0A917SU04_9RHOB</name>
<dbReference type="Proteomes" id="UP000649829">
    <property type="component" value="Unassembled WGS sequence"/>
</dbReference>